<dbReference type="Pfam" id="PF00698">
    <property type="entry name" value="Acyl_transf_1"/>
    <property type="match status" value="2"/>
</dbReference>
<evidence type="ECO:0000313" key="14">
    <source>
        <dbReference type="EMBL" id="RKN37303.1"/>
    </source>
</evidence>
<dbReference type="GO" id="GO:0033068">
    <property type="term" value="P:macrolide biosynthetic process"/>
    <property type="evidence" value="ECO:0007669"/>
    <property type="project" value="UniProtKB-ARBA"/>
</dbReference>
<dbReference type="InterPro" id="IPR016036">
    <property type="entry name" value="Malonyl_transacylase_ACP-bd"/>
</dbReference>
<dbReference type="Pfam" id="PF13602">
    <property type="entry name" value="ADH_zinc_N_2"/>
    <property type="match status" value="1"/>
</dbReference>
<dbReference type="RefSeq" id="WP_120684685.1">
    <property type="nucleotide sequence ID" value="NZ_RBAL01000026.1"/>
</dbReference>
<dbReference type="Pfam" id="PF21089">
    <property type="entry name" value="PKS_DH_N"/>
    <property type="match status" value="2"/>
</dbReference>
<evidence type="ECO:0000256" key="2">
    <source>
        <dbReference type="ARBA" id="ARBA00004792"/>
    </source>
</evidence>
<dbReference type="CDD" id="cd08956">
    <property type="entry name" value="KR_3_FAS_SDR_x"/>
    <property type="match status" value="2"/>
</dbReference>
<dbReference type="SUPFAM" id="SSF47336">
    <property type="entry name" value="ACP-like"/>
    <property type="match status" value="2"/>
</dbReference>
<dbReference type="FunFam" id="3.90.180.10:FF:000032">
    <property type="entry name" value="Probable polyketide synthase pks1"/>
    <property type="match status" value="1"/>
</dbReference>
<feature type="region of interest" description="Disordered" evidence="10">
    <location>
        <begin position="462"/>
        <end position="490"/>
    </location>
</feature>
<protein>
    <submittedName>
        <fullName evidence="14">SDR family NAD(P)-dependent oxidoreductase</fullName>
    </submittedName>
</protein>
<dbReference type="PANTHER" id="PTHR43775:SF51">
    <property type="entry name" value="INACTIVE PHENOLPHTHIOCEROL SYNTHESIS POLYKETIDE SYNTHASE TYPE I PKS1-RELATED"/>
    <property type="match status" value="1"/>
</dbReference>
<dbReference type="InterPro" id="IPR018201">
    <property type="entry name" value="Ketoacyl_synth_AS"/>
</dbReference>
<evidence type="ECO:0000256" key="1">
    <source>
        <dbReference type="ARBA" id="ARBA00001957"/>
    </source>
</evidence>
<dbReference type="SUPFAM" id="SSF101173">
    <property type="entry name" value="Docking domain B of the erythromycin polyketide synthase (DEBS)"/>
    <property type="match status" value="1"/>
</dbReference>
<dbReference type="Gene3D" id="3.40.50.11460">
    <property type="match status" value="1"/>
</dbReference>
<dbReference type="SMART" id="SM00823">
    <property type="entry name" value="PKS_PP"/>
    <property type="match status" value="2"/>
</dbReference>
<feature type="region of interest" description="N-terminal hotdog fold" evidence="9">
    <location>
        <begin position="3073"/>
        <end position="3199"/>
    </location>
</feature>
<dbReference type="Pfam" id="PF16197">
    <property type="entry name" value="KAsynt_C_assoc"/>
    <property type="match status" value="1"/>
</dbReference>
<name>A0A3A9YM62_9ACTN</name>
<dbReference type="CDD" id="cd05195">
    <property type="entry name" value="enoyl_red"/>
    <property type="match status" value="1"/>
</dbReference>
<dbReference type="GO" id="GO:0016491">
    <property type="term" value="F:oxidoreductase activity"/>
    <property type="evidence" value="ECO:0007669"/>
    <property type="project" value="InterPro"/>
</dbReference>
<dbReference type="CDD" id="cd00833">
    <property type="entry name" value="PKS"/>
    <property type="match status" value="2"/>
</dbReference>
<feature type="domain" description="Ketosynthase family 3 (KS3)" evidence="12">
    <location>
        <begin position="33"/>
        <end position="460"/>
    </location>
</feature>
<dbReference type="InterPro" id="IPR020806">
    <property type="entry name" value="PKS_PP-bd"/>
</dbReference>
<reference evidence="14 15" key="1">
    <citation type="journal article" date="2014" name="Int. J. Syst. Evol. Microbiol.">
        <title>Streptomyces hoynatensis sp. nov., isolated from deep marine sediment.</title>
        <authorList>
            <person name="Veyisoglu A."/>
            <person name="Sahin N."/>
        </authorList>
    </citation>
    <scope>NUCLEOTIDE SEQUENCE [LARGE SCALE GENOMIC DNA]</scope>
    <source>
        <strain evidence="14 15">KCTC 29097</strain>
    </source>
</reference>
<dbReference type="InterPro" id="IPR013154">
    <property type="entry name" value="ADH-like_N"/>
</dbReference>
<dbReference type="FunFam" id="3.40.47.10:FF:000019">
    <property type="entry name" value="Polyketide synthase type I"/>
    <property type="match status" value="2"/>
</dbReference>
<dbReference type="Gene3D" id="3.40.47.10">
    <property type="match status" value="2"/>
</dbReference>
<evidence type="ECO:0000259" key="13">
    <source>
        <dbReference type="PROSITE" id="PS52019"/>
    </source>
</evidence>
<dbReference type="GO" id="GO:0004312">
    <property type="term" value="F:fatty acid synthase activity"/>
    <property type="evidence" value="ECO:0007669"/>
    <property type="project" value="TreeGrafter"/>
</dbReference>
<dbReference type="Pfam" id="PF00550">
    <property type="entry name" value="PP-binding"/>
    <property type="match status" value="2"/>
</dbReference>
<keyword evidence="15" id="KW-1185">Reference proteome</keyword>
<dbReference type="InterPro" id="IPR036291">
    <property type="entry name" value="NAD(P)-bd_dom_sf"/>
</dbReference>
<dbReference type="InterPro" id="IPR036299">
    <property type="entry name" value="Polyketide_synth_docking_sf"/>
</dbReference>
<dbReference type="InterPro" id="IPR049552">
    <property type="entry name" value="PKS_DH_N"/>
</dbReference>
<proteinExistence type="predicted"/>
<feature type="region of interest" description="Disordered" evidence="10">
    <location>
        <begin position="3163"/>
        <end position="3182"/>
    </location>
</feature>
<dbReference type="PROSITE" id="PS52004">
    <property type="entry name" value="KS3_2"/>
    <property type="match status" value="2"/>
</dbReference>
<dbReference type="Gene3D" id="3.40.50.720">
    <property type="entry name" value="NAD(P)-binding Rossmann-like Domain"/>
    <property type="match status" value="2"/>
</dbReference>
<dbReference type="SMART" id="SM00829">
    <property type="entry name" value="PKS_ER"/>
    <property type="match status" value="1"/>
</dbReference>
<evidence type="ECO:0000313" key="15">
    <source>
        <dbReference type="Proteomes" id="UP000272474"/>
    </source>
</evidence>
<feature type="compositionally biased region" description="Basic and acidic residues" evidence="10">
    <location>
        <begin position="464"/>
        <end position="474"/>
    </location>
</feature>
<dbReference type="Pfam" id="PF08240">
    <property type="entry name" value="ADH_N"/>
    <property type="match status" value="1"/>
</dbReference>
<dbReference type="InterPro" id="IPR057326">
    <property type="entry name" value="KR_dom"/>
</dbReference>
<feature type="domain" description="Carrier" evidence="11">
    <location>
        <begin position="2070"/>
        <end position="2145"/>
    </location>
</feature>
<dbReference type="SMART" id="SM01294">
    <property type="entry name" value="PKS_PP_betabranch"/>
    <property type="match status" value="1"/>
</dbReference>
<evidence type="ECO:0000256" key="5">
    <source>
        <dbReference type="ARBA" id="ARBA00022679"/>
    </source>
</evidence>
<dbReference type="SMART" id="SM00827">
    <property type="entry name" value="PKS_AT"/>
    <property type="match status" value="2"/>
</dbReference>
<dbReference type="PROSITE" id="PS00606">
    <property type="entry name" value="KS3_1"/>
    <property type="match status" value="2"/>
</dbReference>
<dbReference type="Pfam" id="PF14765">
    <property type="entry name" value="PS-DH"/>
    <property type="match status" value="2"/>
</dbReference>
<dbReference type="SMART" id="SM00826">
    <property type="entry name" value="PKS_DH"/>
    <property type="match status" value="2"/>
</dbReference>
<dbReference type="Gene3D" id="3.10.129.110">
    <property type="entry name" value="Polyketide synthase dehydratase"/>
    <property type="match status" value="2"/>
</dbReference>
<dbReference type="SUPFAM" id="SSF52151">
    <property type="entry name" value="FabD/lysophospholipase-like"/>
    <property type="match status" value="2"/>
</dbReference>
<keyword evidence="3" id="KW-0596">Phosphopantetheine</keyword>
<dbReference type="FunFam" id="3.40.366.10:FF:000002">
    <property type="entry name" value="Probable polyketide synthase 2"/>
    <property type="match status" value="2"/>
</dbReference>
<dbReference type="Pfam" id="PF00109">
    <property type="entry name" value="ketoacyl-synt"/>
    <property type="match status" value="2"/>
</dbReference>
<dbReference type="Gene3D" id="3.40.366.10">
    <property type="entry name" value="Malonyl-Coenzyme A Acyl Carrier Protein, domain 2"/>
    <property type="match status" value="2"/>
</dbReference>
<feature type="domain" description="Carrier" evidence="11">
    <location>
        <begin position="3839"/>
        <end position="3914"/>
    </location>
</feature>
<dbReference type="InterPro" id="IPR036736">
    <property type="entry name" value="ACP-like_sf"/>
</dbReference>
<dbReference type="Gene3D" id="1.10.1200.10">
    <property type="entry name" value="ACP-like"/>
    <property type="match status" value="2"/>
</dbReference>
<dbReference type="InterPro" id="IPR055123">
    <property type="entry name" value="SpnB-like_Rossmann"/>
</dbReference>
<comment type="caution">
    <text evidence="14">The sequence shown here is derived from an EMBL/GenBank/DDBJ whole genome shotgun (WGS) entry which is preliminary data.</text>
</comment>
<keyword evidence="7" id="KW-0511">Multifunctional enzyme</keyword>
<feature type="domain" description="Ketosynthase family 3 (KS3)" evidence="12">
    <location>
        <begin position="2170"/>
        <end position="2596"/>
    </location>
</feature>
<dbReference type="PROSITE" id="PS52019">
    <property type="entry name" value="PKS_MFAS_DH"/>
    <property type="match status" value="2"/>
</dbReference>
<dbReference type="Pfam" id="PF08659">
    <property type="entry name" value="KR"/>
    <property type="match status" value="2"/>
</dbReference>
<dbReference type="GO" id="GO:0006633">
    <property type="term" value="P:fatty acid biosynthetic process"/>
    <property type="evidence" value="ECO:0007669"/>
    <property type="project" value="InterPro"/>
</dbReference>
<dbReference type="Proteomes" id="UP000272474">
    <property type="component" value="Unassembled WGS sequence"/>
</dbReference>
<evidence type="ECO:0000256" key="3">
    <source>
        <dbReference type="ARBA" id="ARBA00022450"/>
    </source>
</evidence>
<dbReference type="InterPro" id="IPR042104">
    <property type="entry name" value="PKS_dehydratase_sf"/>
</dbReference>
<dbReference type="EMBL" id="RBAL01000026">
    <property type="protein sequence ID" value="RKN37303.1"/>
    <property type="molecule type" value="Genomic_DNA"/>
</dbReference>
<dbReference type="InterPro" id="IPR013968">
    <property type="entry name" value="PKS_KR"/>
</dbReference>
<evidence type="ECO:0000256" key="4">
    <source>
        <dbReference type="ARBA" id="ARBA00022553"/>
    </source>
</evidence>
<dbReference type="OrthoDB" id="9778690at2"/>
<feature type="active site" description="Proton donor; for dehydratase activity" evidence="9">
    <location>
        <position position="1155"/>
    </location>
</feature>
<sequence>MSNEQKLRDYLKRATTDLRQTRQRLHELEAEQREPIAIVGMGCRFPGGVTSPEGLWELVASGTDAVSPFPEDRGWDVAGLYDPDPDRPGTSYVTEGGFLADAAGFDPAFFGISPREAVSMDPQQRLLLEVAWETLERAGVDPATLRGSRTGVFVGAMSVDYNPYSEGGRSQEYEGYLLTGSATSVASGRVAYTLGLEGPAVTVDTACSSALIALHLAAQSLRAGECSLALAGGVAVLATPGAFIEFSRQRGLAGDGRCKAFAAGADGTGWGEGVGLLLVEKLSDARRNGHEVLAVLRGSAVNQDGASNGLTAPNGPSQQRVIRQALANARLAPAEVDAVEGHGTGTTLGDPIEAQALLATYGQDRPEGQPLWLGSLKSNIGHTQAAAGAGGVIKMVMALRHGTLPKTLHVDEPTPHVDWSSGAVELLTETRPWPETDHPRRAAVSAFGVSGTNAHVVLEEAPEPEARDGVREGGGDGIGHGAGDGEEATATAVPAPAATDGTLPWLLSAKSEAALRAQARQLLEHLDRTPEPDPAAIGYSLATTRTTFDQRAILLGRNLADFRSALTALAEGQESPDCVRAVATEEEHDGKTVFVFPGQGSQWVRMGVELMDTSPVFARALHECAEALAPFTDWNLLDVLREAEDAPGFDRVDVVQPALFALMVSLARLWESLGVTPDAVVGHSQGEIAAAHIAGALTLEDAARIVTLRSQALSAITGRGGMTSLPLPKDQAAQLIQRWEGRIAIAAVNGPQSTVVAGDADALDEMFTHCEQDGIRARRIPVDYASHTHHVETIRERLLELLAPIQPQEPRIAFYSTVADYTNGPLDATYWYDNLRTTVEFETTTRRLLEDGHTLFIETSPHPVLTHSIQDTAETHGHAHTTLVTGTLRRNEGTWHRLLTSLATTHTHTTPHWTALYPTQHTVELPTYPFQHEHYWIDASGAGDPASLGLATADHPLLAAAVPLAEGDGYLFTGRLSLRTHPWLADHAVHDTVLLPGTAFVELALQAGDQADCGSLDELTLEAPLVLPATGTVQLQVQLGPAEEDGSRPLAIHSRAADARAEQPWTRHATGTLGQGRAEPPAFAAELTSWPPAGAAALDTAGLYERLAGFGYQYGPTFQGLKAAWRRGDILYAEVALPENAAGLDDFGIHPALLDAALHALGLHAPAAGGTEDGAVRLPFAWRGIALHATGAGTLRVRIDVSDPDALGLVCGDATGAPVLGIDTLVMRAVAAEQLAEATAAGGDDLYHVAWTPVALPEAPAVARLAILGEDDPELAAALRESGAAVERYPDLAALLAALGENGQNGENGENGGAPDAVLAPCDRARDEAAPLAAVRAATGHALGLLQSWLPEERLSGTPLVLLTRHAVATHEGDGVRDLAAAPVWGLVRSAQTENPGRFRIIDHDGQRPSLRALHAALAAAENEPQLALRQGAASAPRLTRSGAEPVLAPPAEATASWRLDLPTRGTVDNLAFVPHPPIDAPLAEGQVRLAVRAAGLNFRDVMIALGMVPDARPPGGEGAGVVLEVGPGVVGLRPGDRVMGLFTDGTGPVTVADRRLLVPMPRGWSFTQAATVPVVFLTAFYALRDLAGARAGESLLVHAATGGVGMAAVQLARHWGLEVYGTASRGKWDTLRAQGLPPGRIADSRTLGFEEEFRQATAGHGIDIVLNSLAREYVDASLRLLGPGGRFVEMGKTDIRDAEEVAARYGGARYRAFDLMEAGEDRVQEMLAELRELFESGALRPLPATTWDIRQAPEAFRYLSQARHTGKIVLTLPPTVPGAAGAGAEGAGTVLITGGTGTLGALLARHYAATGRAGHLLLASRRGPEAPGAVQLAADLEDLGVRATIAACDTADPDALAALLAGIPDEHPLTTVVHAAGVLDDGVLPAQSPERLETVLRPKADAAWHLHELTRDLNLAEFVLFSSAAGTLGNAGQANYAAANVFLDALAAHRRAQGLPATSLAWGYWAQASGMTGHLEQADLARMARTGFVPLTDEHGLRLFDAARGLDRSAVLPLVLNPAGLRTLDHPPALLRGLIRTPARRAARRAGGAEAGASFAQRLHGLSEIEQHRTVLGLVLAQIAAVLGHASAETINPEQPFKSIGFDSLTSVELRNRLGGATGLRLPATLTFDHPTPDALARQLRADLTGGAAGATAVPSAPAAVAVPAVGEEEPIAIIAMSCRYPGGATSPEKLWQLVADGVDAIGPFPDNRDWDLDNLFDDDPDAPGRSYVRNGGFVPDVADFDASFFGISPREALTMDPQQRLLLHSAWEAIERAGMDPTSLRGTQTGVFIGAMSVDYGPCRHVTPEGYEGYLLTGSATSVASGRLSYVLGLEGPALSIDTACSSSLVAVHTAARSLRSGECSLALAGGAAVLVSPRAFVEFSRQRGLARDGRVKAFADAADGTAWGEGVGLLLLERLSDAERNGHEVLALIRGSAVNQDGASNGLTAPNGPSQQRVIRQALANARLAPAEIDAVEAHGTGTTLGDPIEAQALLATYGQDRPEDQPLWLGSVKSNIGHAQTAGGAAALIKMVMAMRHGVLPKTLHVDRPSTHVDWSAGAVELLTEARPWPETGRPRRAGVSSFGVSGTNAHLILEQAPAPGAEPEPPQDEAAPAVTTDGTLPWLLSAKSETALRAQAARLLDHLDHHPDLTPAAVGHTLATARTAFDHRAVLLGRGLADFRGALGALATGEEAPHLVTGTAAPQPGRTVFVFPGQGSQWARMGVELMESSPVFARALHECAEALAPFTDWNLLDVLREAEGAPGFDRVDVVQPALFALMVSLAKLWESLGVRPDAVVGHSQGEIAAAHIAGALTLKDAARIVTLRSQALSAITGRGGMTSLPLPKEQALELIARWEGRIAIAAVNGPQSTVVAGDADALDEMFTHCEQDGIRARRIPVDYASHTHHVETIRERLLELLAPIQPQEPRIAFYSTVADYTDGPLDATYWYDNLRTTVEFETTTRRLLADGHTLFIETSPHPVLTLAVQDTVEAREQAGEVKATGTLRRDEGGWHRVLTSLAAAQTHVAPDWEKFFPRGRRPVGLPTYPFQARRYWLEAGPTSGDPEDLGLAGTEHALLGTAVPLAEEGDGYLCTGRLSLRTHPWLADHAVHDTVLLPGTAFVELVLEAGRHAGTPVVEELTLEAPLVLPPTGSVRLQVRVGAPGEDGSRQVTVHSGPGGAAAEQPWTRHATGTLAVAEEEAEAFGEEPAAWPPAGAKALDAEDLYDRLADRGYHYGPTFQGLTAAWEEGEVRYAEVALPEDLTGLDRFHLHPALLDAALHAIGLGGDAAAATGREAGIRLPFAWSGVRLHATGAGAVRVRVAPGGADTLSLQLADADGRPVAEVRSLAMRPITQEQLAAAAGAGGTADSLFRLDWVAAPAASAAAAEGRWALLGEAAAYGPALKAVDGIRAETHPDLAACLAGEGEAPGVVLAACPRGVPVREAVGAVLDLLREWLAEERLNDSRLVVLTRGAVAAAEGEDVPDLSAAAVWGLLRSAQTEHPGRFTLVDLDQDGPGLPAALATGEPQLAVRDGALLVPRLARAAAPAPAGGPGAGLAEGGTVLITGGTGTLGALLARHYAAARPDLHLLLVSRRGADAPGAAELAAELDASGARVRIAACDTADREALAALLASVPEAHPLTSVVHTAGVLDDGVLEAQTRGRLDAVLRPKADAAWHLHELTRDLNLAEFVLFSSAAGTLGNAGQANYAAANVYLDALAAHRRARGLPATSLAWGYWAQASGMTGHLGEVDVSRMARTGIGALSAEEGLALYDAGRAHGAAFLVTTRIDASALRGLDEVPAILRGLVRGRARRAASAGAGAPGAGALRQRLATLAEAERAELLTELVRTQVALVLSYGSPGEVEPERAFKDLGFDSLTAVELRNRLGAATGLRLPATLVFDYPTPAALAGYLGEGLAPREGAGDGARARSVLDELDRLERSLTAAAPDGALRAKVATRLGALLAQWNGAAEESRGASVADALEAAGASEIFDFIDQELGRALD</sequence>
<dbReference type="InterPro" id="IPR016039">
    <property type="entry name" value="Thiolase-like"/>
</dbReference>
<keyword evidence="6" id="KW-0045">Antibiotic biosynthesis</keyword>
<dbReference type="PANTHER" id="PTHR43775">
    <property type="entry name" value="FATTY ACID SYNTHASE"/>
    <property type="match status" value="1"/>
</dbReference>
<evidence type="ECO:0000259" key="12">
    <source>
        <dbReference type="PROSITE" id="PS52004"/>
    </source>
</evidence>
<dbReference type="SUPFAM" id="SSF51735">
    <property type="entry name" value="NAD(P)-binding Rossmann-fold domains"/>
    <property type="match status" value="5"/>
</dbReference>
<dbReference type="SMART" id="SM00822">
    <property type="entry name" value="PKS_KR"/>
    <property type="match status" value="2"/>
</dbReference>
<dbReference type="InterPro" id="IPR049551">
    <property type="entry name" value="PKS_DH_C"/>
</dbReference>
<dbReference type="Pfam" id="PF02801">
    <property type="entry name" value="Ketoacyl-synt_C"/>
    <property type="match status" value="2"/>
</dbReference>
<dbReference type="InterPro" id="IPR050091">
    <property type="entry name" value="PKS_NRPS_Biosynth_Enz"/>
</dbReference>
<evidence type="ECO:0000256" key="8">
    <source>
        <dbReference type="ARBA" id="ARBA00023315"/>
    </source>
</evidence>
<dbReference type="FunFam" id="1.10.1200.10:FF:000007">
    <property type="entry name" value="Probable polyketide synthase pks17"/>
    <property type="match status" value="2"/>
</dbReference>
<dbReference type="GO" id="GO:0004315">
    <property type="term" value="F:3-oxoacyl-[acyl-carrier-protein] synthase activity"/>
    <property type="evidence" value="ECO:0007669"/>
    <property type="project" value="InterPro"/>
</dbReference>
<accession>A0A3A9YM62</accession>
<comment type="cofactor">
    <cofactor evidence="1">
        <name>pantetheine 4'-phosphate</name>
        <dbReference type="ChEBI" id="CHEBI:47942"/>
    </cofactor>
</comment>
<dbReference type="InterPro" id="IPR032821">
    <property type="entry name" value="PKS_assoc"/>
</dbReference>
<dbReference type="InterPro" id="IPR014031">
    <property type="entry name" value="Ketoacyl_synth_C"/>
</dbReference>
<dbReference type="SUPFAM" id="SSF55048">
    <property type="entry name" value="Probable ACP-binding domain of malonyl-CoA ACP transacylase"/>
    <property type="match status" value="2"/>
</dbReference>
<evidence type="ECO:0000256" key="7">
    <source>
        <dbReference type="ARBA" id="ARBA00023268"/>
    </source>
</evidence>
<comment type="pathway">
    <text evidence="2">Antibiotic biosynthesis.</text>
</comment>
<keyword evidence="8" id="KW-0012">Acyltransferase</keyword>
<evidence type="ECO:0000256" key="6">
    <source>
        <dbReference type="ARBA" id="ARBA00023194"/>
    </source>
</evidence>
<dbReference type="PROSITE" id="PS50075">
    <property type="entry name" value="CARRIER"/>
    <property type="match status" value="2"/>
</dbReference>
<dbReference type="SUPFAM" id="SSF50129">
    <property type="entry name" value="GroES-like"/>
    <property type="match status" value="1"/>
</dbReference>
<feature type="domain" description="PKS/mFAS DH" evidence="13">
    <location>
        <begin position="3073"/>
        <end position="3356"/>
    </location>
</feature>
<dbReference type="InterPro" id="IPR015083">
    <property type="entry name" value="NorB/c/GfsB-D-like_docking"/>
</dbReference>
<dbReference type="FunFam" id="3.40.50.720:FF:000209">
    <property type="entry name" value="Polyketide synthase Pks12"/>
    <property type="match status" value="1"/>
</dbReference>
<feature type="domain" description="PKS/mFAS DH" evidence="13">
    <location>
        <begin position="955"/>
        <end position="1236"/>
    </location>
</feature>
<organism evidence="14 15">
    <name type="scientific">Streptomyces hoynatensis</name>
    <dbReference type="NCBI Taxonomy" id="1141874"/>
    <lineage>
        <taxon>Bacteria</taxon>
        <taxon>Bacillati</taxon>
        <taxon>Actinomycetota</taxon>
        <taxon>Actinomycetes</taxon>
        <taxon>Kitasatosporales</taxon>
        <taxon>Streptomycetaceae</taxon>
        <taxon>Streptomyces</taxon>
    </lineage>
</organism>
<evidence type="ECO:0000256" key="10">
    <source>
        <dbReference type="SAM" id="MobiDB-lite"/>
    </source>
</evidence>
<dbReference type="InterPro" id="IPR049900">
    <property type="entry name" value="PKS_mFAS_DH"/>
</dbReference>
<keyword evidence="4" id="KW-0597">Phosphoprotein</keyword>
<dbReference type="InterPro" id="IPR020807">
    <property type="entry name" value="PKS_DH"/>
</dbReference>
<dbReference type="InterPro" id="IPR020841">
    <property type="entry name" value="PKS_Beta-ketoAc_synthase_dom"/>
</dbReference>
<dbReference type="InterPro" id="IPR014043">
    <property type="entry name" value="Acyl_transferase_dom"/>
</dbReference>
<dbReference type="InterPro" id="IPR014030">
    <property type="entry name" value="Ketoacyl_synth_N"/>
</dbReference>
<dbReference type="InterPro" id="IPR020843">
    <property type="entry name" value="ER"/>
</dbReference>
<dbReference type="SMART" id="SM00825">
    <property type="entry name" value="PKS_KS"/>
    <property type="match status" value="2"/>
</dbReference>
<dbReference type="InterPro" id="IPR011032">
    <property type="entry name" value="GroES-like_sf"/>
</dbReference>
<feature type="region of interest" description="N-terminal hotdog fold" evidence="9">
    <location>
        <begin position="955"/>
        <end position="1080"/>
    </location>
</feature>
<feature type="region of interest" description="C-terminal hotdog fold" evidence="9">
    <location>
        <begin position="1095"/>
        <end position="1236"/>
    </location>
</feature>
<dbReference type="Pfam" id="PF08990">
    <property type="entry name" value="Docking"/>
    <property type="match status" value="1"/>
</dbReference>
<dbReference type="SUPFAM" id="SSF53901">
    <property type="entry name" value="Thiolase-like"/>
    <property type="match status" value="2"/>
</dbReference>
<feature type="active site" description="Proton donor; for dehydratase activity" evidence="9">
    <location>
        <position position="3274"/>
    </location>
</feature>
<feature type="active site" description="Proton acceptor; for dehydratase activity" evidence="9">
    <location>
        <position position="987"/>
    </location>
</feature>
<dbReference type="InterPro" id="IPR016035">
    <property type="entry name" value="Acyl_Trfase/lysoPLipase"/>
</dbReference>
<feature type="active site" description="Proton acceptor; for dehydratase activity" evidence="9">
    <location>
        <position position="3106"/>
    </location>
</feature>
<gene>
    <name evidence="14" type="ORF">D7294_28465</name>
</gene>
<evidence type="ECO:0000259" key="11">
    <source>
        <dbReference type="PROSITE" id="PS50075"/>
    </source>
</evidence>
<dbReference type="InterPro" id="IPR006162">
    <property type="entry name" value="Ppantetheine_attach_site"/>
</dbReference>
<feature type="region of interest" description="C-terminal hotdog fold" evidence="9">
    <location>
        <begin position="3214"/>
        <end position="3356"/>
    </location>
</feature>
<evidence type="ECO:0000256" key="9">
    <source>
        <dbReference type="PROSITE-ProRule" id="PRU01363"/>
    </source>
</evidence>
<dbReference type="InterPro" id="IPR001227">
    <property type="entry name" value="Ac_transferase_dom_sf"/>
</dbReference>
<keyword evidence="5" id="KW-0808">Transferase</keyword>
<dbReference type="Gene3D" id="3.30.70.3290">
    <property type="match status" value="2"/>
</dbReference>
<dbReference type="InterPro" id="IPR009081">
    <property type="entry name" value="PP-bd_ACP"/>
</dbReference>
<dbReference type="Pfam" id="PF22621">
    <property type="entry name" value="CurL-like_PKS_C"/>
    <property type="match status" value="1"/>
</dbReference>
<dbReference type="Gene3D" id="3.90.180.10">
    <property type="entry name" value="Medium-chain alcohol dehydrogenases, catalytic domain"/>
    <property type="match status" value="1"/>
</dbReference>
<dbReference type="Pfam" id="PF22953">
    <property type="entry name" value="SpnB_Rossmann"/>
    <property type="match status" value="2"/>
</dbReference>
<dbReference type="PROSITE" id="PS00012">
    <property type="entry name" value="PHOSPHOPANTETHEINE"/>
    <property type="match status" value="2"/>
</dbReference>
<dbReference type="GO" id="GO:0031177">
    <property type="term" value="F:phosphopantetheine binding"/>
    <property type="evidence" value="ECO:0007669"/>
    <property type="project" value="InterPro"/>
</dbReference>